<dbReference type="AlphaFoldDB" id="A0A167IDW5"/>
<evidence type="ECO:0000313" key="2">
    <source>
        <dbReference type="EMBL" id="KZO92551.1"/>
    </source>
</evidence>
<evidence type="ECO:0000256" key="1">
    <source>
        <dbReference type="SAM" id="MobiDB-lite"/>
    </source>
</evidence>
<sequence>MTVPTLPLSSLPYLSPTSPTSPSSSGPSDPHLLTQRQVEAFINLLSTALARDQAEELHRQRLGVISDWATPRRADQSGLTLMRKMREFEGLAGAGRITGEQMAKLRRLNTLFRPRAYQLLAVSHDRKVRVERQRYQTQEKASQVARYYQQQQERQAREREQQEQGKRVQAQQRQLQAMLVYGGQPLAQGGSRTRFNSSTSLPSPVQQQQQQQGPTSMDVLSELFLRPPGSSPGSSNSSHGATPTLGTPAPYQNQNPPSMSSNGSIFFPSPSPPSSSSDAPSPATPPSYAHAHAPHSSYPSFAGQGPISPAVIMSQSQSQSAIAPSAAAAAGFPMQLQMQLDDPTLAVFPDMNPDGTIGEEWWNDPSLMEAMCKLPPAAPAGAPMPNSTAGTADEGSPFDFSSYVSFPEDE</sequence>
<proteinExistence type="predicted"/>
<reference evidence="2 3" key="1">
    <citation type="journal article" date="2016" name="Mol. Biol. Evol.">
        <title>Comparative Genomics of Early-Diverging Mushroom-Forming Fungi Provides Insights into the Origins of Lignocellulose Decay Capabilities.</title>
        <authorList>
            <person name="Nagy L.G."/>
            <person name="Riley R."/>
            <person name="Tritt A."/>
            <person name="Adam C."/>
            <person name="Daum C."/>
            <person name="Floudas D."/>
            <person name="Sun H."/>
            <person name="Yadav J.S."/>
            <person name="Pangilinan J."/>
            <person name="Larsson K.H."/>
            <person name="Matsuura K."/>
            <person name="Barry K."/>
            <person name="Labutti K."/>
            <person name="Kuo R."/>
            <person name="Ohm R.A."/>
            <person name="Bhattacharya S.S."/>
            <person name="Shirouzu T."/>
            <person name="Yoshinaga Y."/>
            <person name="Martin F.M."/>
            <person name="Grigoriev I.V."/>
            <person name="Hibbett D.S."/>
        </authorList>
    </citation>
    <scope>NUCLEOTIDE SEQUENCE [LARGE SCALE GENOMIC DNA]</scope>
    <source>
        <strain evidence="2 3">TUFC12733</strain>
    </source>
</reference>
<keyword evidence="3" id="KW-1185">Reference proteome</keyword>
<accession>A0A167IDW5</accession>
<feature type="compositionally biased region" description="Basic and acidic residues" evidence="1">
    <location>
        <begin position="154"/>
        <end position="166"/>
    </location>
</feature>
<feature type="region of interest" description="Disordered" evidence="1">
    <location>
        <begin position="1"/>
        <end position="31"/>
    </location>
</feature>
<feature type="compositionally biased region" description="Low complexity" evidence="1">
    <location>
        <begin position="227"/>
        <end position="240"/>
    </location>
</feature>
<feature type="compositionally biased region" description="Polar residues" evidence="1">
    <location>
        <begin position="250"/>
        <end position="264"/>
    </location>
</feature>
<protein>
    <submittedName>
        <fullName evidence="2">Uncharacterized protein</fullName>
    </submittedName>
</protein>
<feature type="region of interest" description="Disordered" evidence="1">
    <location>
        <begin position="185"/>
        <end position="302"/>
    </location>
</feature>
<gene>
    <name evidence="2" type="ORF">CALVIDRAFT_567232</name>
</gene>
<organism evidence="2 3">
    <name type="scientific">Calocera viscosa (strain TUFC12733)</name>
    <dbReference type="NCBI Taxonomy" id="1330018"/>
    <lineage>
        <taxon>Eukaryota</taxon>
        <taxon>Fungi</taxon>
        <taxon>Dikarya</taxon>
        <taxon>Basidiomycota</taxon>
        <taxon>Agaricomycotina</taxon>
        <taxon>Dacrymycetes</taxon>
        <taxon>Dacrymycetales</taxon>
        <taxon>Dacrymycetaceae</taxon>
        <taxon>Calocera</taxon>
    </lineage>
</organism>
<feature type="compositionally biased region" description="Low complexity" evidence="1">
    <location>
        <begin position="274"/>
        <end position="300"/>
    </location>
</feature>
<dbReference type="OrthoDB" id="10631589at2759"/>
<feature type="region of interest" description="Disordered" evidence="1">
    <location>
        <begin position="378"/>
        <end position="410"/>
    </location>
</feature>
<evidence type="ECO:0000313" key="3">
    <source>
        <dbReference type="Proteomes" id="UP000076738"/>
    </source>
</evidence>
<dbReference type="EMBL" id="KV417309">
    <property type="protein sequence ID" value="KZO92551.1"/>
    <property type="molecule type" value="Genomic_DNA"/>
</dbReference>
<feature type="compositionally biased region" description="Polar residues" evidence="1">
    <location>
        <begin position="190"/>
        <end position="205"/>
    </location>
</feature>
<dbReference type="Proteomes" id="UP000076738">
    <property type="component" value="Unassembled WGS sequence"/>
</dbReference>
<name>A0A167IDW5_CALVF</name>
<feature type="region of interest" description="Disordered" evidence="1">
    <location>
        <begin position="139"/>
        <end position="170"/>
    </location>
</feature>